<feature type="chain" id="PRO_5040836148" description="LppX_LprAFG lipoprotein" evidence="1">
    <location>
        <begin position="22"/>
        <end position="282"/>
    </location>
</feature>
<evidence type="ECO:0008006" key="4">
    <source>
        <dbReference type="Google" id="ProtNLM"/>
    </source>
</evidence>
<sequence>MKKAILAVSGLALVVTISACGARPETGQAPSGGSDSLFGNAQELVRAASAKTDQAQSTKFTLTETLGSMGKITAHGEGRFGADPVMDMKMNVLGGPQSMEMEMRLVDKTFYIKVPPEQSAKTGGKPWGRVVVDEKTAKAMGDVTQTAEQNDPTKILDQIQQAGTITKSEKTTLDGQPASHYWVDIDFAKAATLLADSSGLSAEEVQELAKKQLPPIPMELWLNQDSLPMQITEDLSPLMKAAGAPESLLPISVMMNYSDWGTPVDVQAPPANQVGEFKPDAK</sequence>
<comment type="caution">
    <text evidence="2">The sequence shown here is derived from an EMBL/GenBank/DDBJ whole genome shotgun (WGS) entry which is preliminary data.</text>
</comment>
<keyword evidence="1" id="KW-0732">Signal</keyword>
<dbReference type="AlphaFoldDB" id="A0A9W6QXU6"/>
<dbReference type="SUPFAM" id="SSF89392">
    <property type="entry name" value="Prokaryotic lipoproteins and lipoprotein localization factors"/>
    <property type="match status" value="1"/>
</dbReference>
<feature type="signal peptide" evidence="1">
    <location>
        <begin position="1"/>
        <end position="21"/>
    </location>
</feature>
<proteinExistence type="predicted"/>
<keyword evidence="3" id="KW-1185">Reference proteome</keyword>
<evidence type="ECO:0000256" key="1">
    <source>
        <dbReference type="SAM" id="SignalP"/>
    </source>
</evidence>
<dbReference type="InterPro" id="IPR029046">
    <property type="entry name" value="LolA/LolB/LppX"/>
</dbReference>
<accession>A0A9W6QXU6</accession>
<evidence type="ECO:0000313" key="2">
    <source>
        <dbReference type="EMBL" id="GLY64498.1"/>
    </source>
</evidence>
<dbReference type="RefSeq" id="WP_027942944.1">
    <property type="nucleotide sequence ID" value="NZ_BSTI01000002.1"/>
</dbReference>
<dbReference type="PROSITE" id="PS51257">
    <property type="entry name" value="PROKAR_LIPOPROTEIN"/>
    <property type="match status" value="1"/>
</dbReference>
<gene>
    <name evidence="2" type="ORF">Atai01_11170</name>
</gene>
<reference evidence="2" key="1">
    <citation type="submission" date="2023-03" db="EMBL/GenBank/DDBJ databases">
        <title>Amycolatopsis taiwanensis NBRC 103393.</title>
        <authorList>
            <person name="Ichikawa N."/>
            <person name="Sato H."/>
            <person name="Tonouchi N."/>
        </authorList>
    </citation>
    <scope>NUCLEOTIDE SEQUENCE</scope>
    <source>
        <strain evidence="2">NBRC 103393</strain>
    </source>
</reference>
<dbReference type="Proteomes" id="UP001165136">
    <property type="component" value="Unassembled WGS sequence"/>
</dbReference>
<name>A0A9W6QXU6_9PSEU</name>
<evidence type="ECO:0000313" key="3">
    <source>
        <dbReference type="Proteomes" id="UP001165136"/>
    </source>
</evidence>
<protein>
    <recommendedName>
        <fullName evidence="4">LppX_LprAFG lipoprotein</fullName>
    </recommendedName>
</protein>
<dbReference type="EMBL" id="BSTI01000002">
    <property type="protein sequence ID" value="GLY64498.1"/>
    <property type="molecule type" value="Genomic_DNA"/>
</dbReference>
<dbReference type="Gene3D" id="2.50.20.20">
    <property type="match status" value="1"/>
</dbReference>
<organism evidence="2 3">
    <name type="scientific">Amycolatopsis taiwanensis</name>
    <dbReference type="NCBI Taxonomy" id="342230"/>
    <lineage>
        <taxon>Bacteria</taxon>
        <taxon>Bacillati</taxon>
        <taxon>Actinomycetota</taxon>
        <taxon>Actinomycetes</taxon>
        <taxon>Pseudonocardiales</taxon>
        <taxon>Pseudonocardiaceae</taxon>
        <taxon>Amycolatopsis</taxon>
    </lineage>
</organism>